<organism evidence="3 4">
    <name type="scientific">Fusarium solani</name>
    <name type="common">Filamentous fungus</name>
    <dbReference type="NCBI Taxonomy" id="169388"/>
    <lineage>
        <taxon>Eukaryota</taxon>
        <taxon>Fungi</taxon>
        <taxon>Dikarya</taxon>
        <taxon>Ascomycota</taxon>
        <taxon>Pezizomycotina</taxon>
        <taxon>Sordariomycetes</taxon>
        <taxon>Hypocreomycetidae</taxon>
        <taxon>Hypocreales</taxon>
        <taxon>Nectriaceae</taxon>
        <taxon>Fusarium</taxon>
        <taxon>Fusarium solani species complex</taxon>
    </lineage>
</organism>
<reference evidence="3" key="1">
    <citation type="journal article" date="2021" name="Nat. Commun.">
        <title>Genetic determinants of endophytism in the Arabidopsis root mycobiome.</title>
        <authorList>
            <person name="Mesny F."/>
            <person name="Miyauchi S."/>
            <person name="Thiergart T."/>
            <person name="Pickel B."/>
            <person name="Atanasova L."/>
            <person name="Karlsson M."/>
            <person name="Huettel B."/>
            <person name="Barry K.W."/>
            <person name="Haridas S."/>
            <person name="Chen C."/>
            <person name="Bauer D."/>
            <person name="Andreopoulos W."/>
            <person name="Pangilinan J."/>
            <person name="LaButti K."/>
            <person name="Riley R."/>
            <person name="Lipzen A."/>
            <person name="Clum A."/>
            <person name="Drula E."/>
            <person name="Henrissat B."/>
            <person name="Kohler A."/>
            <person name="Grigoriev I.V."/>
            <person name="Martin F.M."/>
            <person name="Hacquard S."/>
        </authorList>
    </citation>
    <scope>NUCLEOTIDE SEQUENCE</scope>
    <source>
        <strain evidence="3">FSSC 5 MPI-SDFR-AT-0091</strain>
    </source>
</reference>
<gene>
    <name evidence="3" type="ORF">B0J15DRAFT_574250</name>
</gene>
<protein>
    <submittedName>
        <fullName evidence="3">Uncharacterized protein</fullName>
    </submittedName>
</protein>
<comment type="caution">
    <text evidence="3">The sequence shown here is derived from an EMBL/GenBank/DDBJ whole genome shotgun (WGS) entry which is preliminary data.</text>
</comment>
<keyword evidence="2" id="KW-0472">Membrane</keyword>
<feature type="region of interest" description="Disordered" evidence="1">
    <location>
        <begin position="372"/>
        <end position="406"/>
    </location>
</feature>
<accession>A0A9P9G4N9</accession>
<name>A0A9P9G4N9_FUSSL</name>
<dbReference type="AlphaFoldDB" id="A0A9P9G4N9"/>
<keyword evidence="2" id="KW-0812">Transmembrane</keyword>
<proteinExistence type="predicted"/>
<sequence>MSSGEEGSSGSSAEDKANRLALGAIVIVSVAFIVAFLQFVLEYFASSEARSKCTYEAIGPSAKHVKFRPNWRFFKLRVKYPLLDLSFSKVFTAVCTSELLAIGSLKSPLRRVCEDKPHWGWQVMGETDNHSFNMVSDGFQKMTRDQNITVTSKDLTWRLYFILIWWKITHTWKPMVRPRASWAQLLTAFGIRDTSSLVYRHADADVIPSSIGAPIQRAKLFGLGIIALQLGFKKVTIDTRNRRFTAVSGFGTIKTLKLDELGKVIRFEGDILAIYHQISKGSFVSKVIGRTGSASNGRLSFGLKYTTNGMFYPLKLISTALSQRWDQNRFDEEQTEFIVRRLEEQKGCIIKGEVSAEASLLETLLADADFEVDQPADPGNDQASDDSSEERSEDSEDFEPKELQKPTTGLSAKHLGNLLGVWSQKSRAKERTAFVQWQRATGLDLPTILAALTITSLGSCEVGFPSDIILYPFAAFLNAIAQQVGSTLRPLNVDSEITRLFALDRLQFVRSKDTFWYSFNYVSMSPRYFLWSWMFQETKQVFDTLDEKEQDKIIIRQDRQHTGDVNIVLFSDCDSLLHNFKPRDWSAKIERIIALSMVKYRPVNMVWAQILILDIAIHFLVRGGWYEGPIEGYNVATDEVAAVVAAVVDSWQGTDTEAESETPAVPLAAISDPAGGRQGHKGGNQERQHGTVHGSVAAAGQHGSGNHGTTDNADRHQHTDTHPMEPKIVWDLVGSLKKQPNLFRTLQSELRQERLRKLASLLQLRTIFYAAFLMLNPDSSDVYRAESSSVEMPII</sequence>
<feature type="compositionally biased region" description="Basic and acidic residues" evidence="1">
    <location>
        <begin position="712"/>
        <end position="721"/>
    </location>
</feature>
<evidence type="ECO:0000313" key="3">
    <source>
        <dbReference type="EMBL" id="KAH7232010.1"/>
    </source>
</evidence>
<dbReference type="Proteomes" id="UP000736672">
    <property type="component" value="Unassembled WGS sequence"/>
</dbReference>
<evidence type="ECO:0000256" key="1">
    <source>
        <dbReference type="SAM" id="MobiDB-lite"/>
    </source>
</evidence>
<evidence type="ECO:0000313" key="4">
    <source>
        <dbReference type="Proteomes" id="UP000736672"/>
    </source>
</evidence>
<feature type="transmembrane region" description="Helical" evidence="2">
    <location>
        <begin position="20"/>
        <end position="41"/>
    </location>
</feature>
<feature type="compositionally biased region" description="Acidic residues" evidence="1">
    <location>
        <begin position="383"/>
        <end position="397"/>
    </location>
</feature>
<keyword evidence="2" id="KW-1133">Transmembrane helix</keyword>
<dbReference type="EMBL" id="JAGTJS010000030">
    <property type="protein sequence ID" value="KAH7232010.1"/>
    <property type="molecule type" value="Genomic_DNA"/>
</dbReference>
<feature type="region of interest" description="Disordered" evidence="1">
    <location>
        <begin position="654"/>
        <end position="721"/>
    </location>
</feature>
<evidence type="ECO:0000256" key="2">
    <source>
        <dbReference type="SAM" id="Phobius"/>
    </source>
</evidence>
<dbReference type="OrthoDB" id="5404335at2759"/>
<keyword evidence="4" id="KW-1185">Reference proteome</keyword>